<dbReference type="Proteomes" id="UP001530315">
    <property type="component" value="Unassembled WGS sequence"/>
</dbReference>
<dbReference type="EMBL" id="JALLAZ020001733">
    <property type="protein sequence ID" value="KAL3766205.1"/>
    <property type="molecule type" value="Genomic_DNA"/>
</dbReference>
<comment type="caution">
    <text evidence="3">The sequence shown here is derived from an EMBL/GenBank/DDBJ whole genome shotgun (WGS) entry which is preliminary data.</text>
</comment>
<feature type="transmembrane region" description="Helical" evidence="2">
    <location>
        <begin position="97"/>
        <end position="118"/>
    </location>
</feature>
<evidence type="ECO:0000313" key="3">
    <source>
        <dbReference type="EMBL" id="KAL3766205.1"/>
    </source>
</evidence>
<feature type="region of interest" description="Disordered" evidence="1">
    <location>
        <begin position="184"/>
        <end position="211"/>
    </location>
</feature>
<proteinExistence type="predicted"/>
<keyword evidence="4" id="KW-1185">Reference proteome</keyword>
<evidence type="ECO:0000313" key="4">
    <source>
        <dbReference type="Proteomes" id="UP001530315"/>
    </source>
</evidence>
<dbReference type="AlphaFoldDB" id="A0ABD3MQC1"/>
<evidence type="ECO:0008006" key="5">
    <source>
        <dbReference type="Google" id="ProtNLM"/>
    </source>
</evidence>
<keyword evidence="2" id="KW-0812">Transmembrane</keyword>
<protein>
    <recommendedName>
        <fullName evidence="5">Transmembrane protein</fullName>
    </recommendedName>
</protein>
<keyword evidence="2" id="KW-1133">Transmembrane helix</keyword>
<keyword evidence="2" id="KW-0472">Membrane</keyword>
<organism evidence="3 4">
    <name type="scientific">Stephanodiscus triporus</name>
    <dbReference type="NCBI Taxonomy" id="2934178"/>
    <lineage>
        <taxon>Eukaryota</taxon>
        <taxon>Sar</taxon>
        <taxon>Stramenopiles</taxon>
        <taxon>Ochrophyta</taxon>
        <taxon>Bacillariophyta</taxon>
        <taxon>Coscinodiscophyceae</taxon>
        <taxon>Thalassiosirophycidae</taxon>
        <taxon>Stephanodiscales</taxon>
        <taxon>Stephanodiscaceae</taxon>
        <taxon>Stephanodiscus</taxon>
    </lineage>
</organism>
<sequence length="211" mass="24490">MSLRRIAPRLMARCSNDCNSGATRNFPNRSTAPFVASRRVAFSTPSKTANNKATAEEVEAALEKANESMRAYYSYPPEKVIAAKKMRFKQRLSDRQFYLQLGLSVSLVCTFLITPFLGRKIAYDEEFRDKYVPSWYDFTVERPKNAWTKEELQREITMLQTKLHERAIAGEFTPEKLEAMRRTIDRKPEKEEHAHFAKMHPGVDDDEELED</sequence>
<gene>
    <name evidence="3" type="ORF">ACHAW5_002551</name>
</gene>
<name>A0ABD3MQC1_9STRA</name>
<reference evidence="3 4" key="1">
    <citation type="submission" date="2024-10" db="EMBL/GenBank/DDBJ databases">
        <title>Updated reference genomes for cyclostephanoid diatoms.</title>
        <authorList>
            <person name="Roberts W.R."/>
            <person name="Alverson A.J."/>
        </authorList>
    </citation>
    <scope>NUCLEOTIDE SEQUENCE [LARGE SCALE GENOMIC DNA]</scope>
    <source>
        <strain evidence="3 4">AJA276-08</strain>
    </source>
</reference>
<evidence type="ECO:0000256" key="2">
    <source>
        <dbReference type="SAM" id="Phobius"/>
    </source>
</evidence>
<evidence type="ECO:0000256" key="1">
    <source>
        <dbReference type="SAM" id="MobiDB-lite"/>
    </source>
</evidence>
<feature type="compositionally biased region" description="Basic and acidic residues" evidence="1">
    <location>
        <begin position="184"/>
        <end position="195"/>
    </location>
</feature>
<accession>A0ABD3MQC1</accession>